<dbReference type="Proteomes" id="UP000602653">
    <property type="component" value="Chromosome"/>
</dbReference>
<dbReference type="SUPFAM" id="SSF53649">
    <property type="entry name" value="Alkaline phosphatase-like"/>
    <property type="match status" value="1"/>
</dbReference>
<organism evidence="1 2">
    <name type="scientific">Arcanobacterium phocisimile</name>
    <dbReference type="NCBI Taxonomy" id="1302235"/>
    <lineage>
        <taxon>Bacteria</taxon>
        <taxon>Bacillati</taxon>
        <taxon>Actinomycetota</taxon>
        <taxon>Actinomycetes</taxon>
        <taxon>Actinomycetales</taxon>
        <taxon>Actinomycetaceae</taxon>
        <taxon>Arcanobacterium</taxon>
    </lineage>
</organism>
<accession>A0ABX7IIC3</accession>
<name>A0ABX7IIC3_9ACTO</name>
<gene>
    <name evidence="1" type="ORF">JTE88_03905</name>
</gene>
<dbReference type="EMBL" id="CP070228">
    <property type="protein sequence ID" value="QRV02876.1"/>
    <property type="molecule type" value="Genomic_DNA"/>
</dbReference>
<dbReference type="InterPro" id="IPR017850">
    <property type="entry name" value="Alkaline_phosphatase_core_sf"/>
</dbReference>
<dbReference type="RefSeq" id="WP_204425529.1">
    <property type="nucleotide sequence ID" value="NZ_CP070228.1"/>
</dbReference>
<dbReference type="Pfam" id="PF01663">
    <property type="entry name" value="Phosphodiest"/>
    <property type="match status" value="1"/>
</dbReference>
<evidence type="ECO:0000313" key="1">
    <source>
        <dbReference type="EMBL" id="QRV02876.1"/>
    </source>
</evidence>
<protein>
    <submittedName>
        <fullName evidence="1">Alkaline phosphatase family protein</fullName>
    </submittedName>
</protein>
<dbReference type="InterPro" id="IPR002591">
    <property type="entry name" value="Phosphodiest/P_Trfase"/>
</dbReference>
<sequence length="373" mass="40260">MTIFPGATLPGAARLDQVLPAALDAVGLRPDTDARAALNLPSAPRVCVVMVDGLGFYNLADRLGHAPALRSMGIGEPITTVVPSTTAAGITSFGTGLRPGMTAMTGYSLRVPHTDRSFSLIKWPDSGTRVEHWQTQPTLFEDLGDYANEAVTIQPKKFQGSGLSYAALRGARALYGQTLEERMQLAACSLASNARCAYVYWGEIDAAGHKNGWCSDAWIGQLEIFDAGISLLRRLLPNGTLLVITADHGMIDVTERFDIAQMPVLNKGVDVVAGEPRAVHLYTPQPQDVLDRWRNHVGDQAWIVSKDELIDSGLIGQTRDFTRQTIGDVIVFARGTHVYVDSRVQSSTAIGLIGVHGSLTENEMSIPLIVEVI</sequence>
<proteinExistence type="predicted"/>
<dbReference type="Gene3D" id="3.40.720.10">
    <property type="entry name" value="Alkaline Phosphatase, subunit A"/>
    <property type="match status" value="1"/>
</dbReference>
<evidence type="ECO:0000313" key="2">
    <source>
        <dbReference type="Proteomes" id="UP000602653"/>
    </source>
</evidence>
<reference evidence="1 2" key="1">
    <citation type="submission" date="2021-02" db="EMBL/GenBank/DDBJ databases">
        <title>Complete Genome Sequence of Arcanobacterium phocisimile strain DSM 26142T from a harbour seal.</title>
        <authorList>
            <person name="Borowiak M."/>
            <person name="Alssahen M."/>
            <person name="Malorny B."/>
            <person name="Laemmler C."/>
            <person name="Siebert U."/>
            <person name="Ploetz M."/>
            <person name="Abdulmawjood A."/>
        </authorList>
    </citation>
    <scope>NUCLEOTIDE SEQUENCE [LARGE SCALE GENOMIC DNA]</scope>
    <source>
        <strain evidence="1 2">DSM 26142</strain>
    </source>
</reference>
<keyword evidence="2" id="KW-1185">Reference proteome</keyword>